<keyword evidence="5 8" id="KW-0812">Transmembrane</keyword>
<evidence type="ECO:0000256" key="3">
    <source>
        <dbReference type="ARBA" id="ARBA00022676"/>
    </source>
</evidence>
<sequence length="693" mass="77830">MKIWNNCRKAGYVILFAAVISMSAYIFYGAVDTLKYADALENVINGRTVPVVISGTVLLLAIFAVAILTKVLPAMEKRFSKTVVVLGSLMVLVQILTVLVLRTSLRQDHLKIFDTAVALLEYPTIAETHFSQYFMKYPNNIPMCIFTYGWLKLASLFGIPESSWMDFMKIINVVFMNLGMWAVFDLIRRHRSKKTALCFLLFLIVNPLWYLLAEMYYTSTISLAFSMGGIWFFDRAGEEKNMVRKLLQYVGMGLLLAVGYKIRATVILTILSLLVYTVFTLDEEKITEWKKRIVSWGLSLAAVLFGLLLVFAVYGRAEQQYAGFDPAKTGYPTVHWIMMSAQGDGQYNSADDAFTGSFDTKAERTAADLAELRHRVGEMGPGGLLTLFRNKLRVAFSDGTDDYYALFRTMQSPSRLQKYINGGRSDLLAFYLHSYHGLLMGMVLLALIYRAWKGKPELWDVLIINLCGAYLFYLIWEVDQAYSIPFLLILTALGAEGISLSVEDASRPERELPEFFGWIPAVSGGILLVEVLAVVLVMKVTGLPVRDYAVLQDQETSDQLTLQTDFAQTFRTGKAFDHLDLWVANWDGGANDSVYDVTILDESGIAVATGQVIGAEAPCMSPYTIAFDRVQPDHAETYTIRVAIQNPDCVIKTDFLYYQSTCDLYADGALYTSQEEQKVDLAFAVYSENFSDK</sequence>
<accession>A0AAE3AAA8</accession>
<evidence type="ECO:0000313" key="10">
    <source>
        <dbReference type="EMBL" id="MCC2126323.1"/>
    </source>
</evidence>
<feature type="transmembrane region" description="Helical" evidence="8">
    <location>
        <begin position="12"/>
        <end position="31"/>
    </location>
</feature>
<comment type="subcellular location">
    <subcellularLocation>
        <location evidence="1">Cell membrane</location>
        <topology evidence="1">Multi-pass membrane protein</topology>
    </subcellularLocation>
</comment>
<feature type="transmembrane region" description="Helical" evidence="8">
    <location>
        <begin position="293"/>
        <end position="314"/>
    </location>
</feature>
<dbReference type="GO" id="GO:0005886">
    <property type="term" value="C:plasma membrane"/>
    <property type="evidence" value="ECO:0007669"/>
    <property type="project" value="UniProtKB-SubCell"/>
</dbReference>
<organism evidence="10 11">
    <name type="scientific">Hominiventricola filiformis</name>
    <dbReference type="NCBI Taxonomy" id="2885352"/>
    <lineage>
        <taxon>Bacteria</taxon>
        <taxon>Bacillati</taxon>
        <taxon>Bacillota</taxon>
        <taxon>Clostridia</taxon>
        <taxon>Lachnospirales</taxon>
        <taxon>Lachnospiraceae</taxon>
        <taxon>Hominiventricola</taxon>
    </lineage>
</organism>
<feature type="transmembrane region" description="Helical" evidence="8">
    <location>
        <begin position="458"/>
        <end position="476"/>
    </location>
</feature>
<reference evidence="10 11" key="1">
    <citation type="submission" date="2021-10" db="EMBL/GenBank/DDBJ databases">
        <title>Anaerobic single-cell dispensing facilitates the cultivation of human gut bacteria.</title>
        <authorList>
            <person name="Afrizal A."/>
        </authorList>
    </citation>
    <scope>NUCLEOTIDE SEQUENCE [LARGE SCALE GENOMIC DNA]</scope>
    <source>
        <strain evidence="10 11">CLA-AA-H276</strain>
    </source>
</reference>
<feature type="transmembrane region" description="Helical" evidence="8">
    <location>
        <begin position="83"/>
        <end position="101"/>
    </location>
</feature>
<evidence type="ECO:0000256" key="1">
    <source>
        <dbReference type="ARBA" id="ARBA00004651"/>
    </source>
</evidence>
<dbReference type="EMBL" id="JAJEPS010000007">
    <property type="protein sequence ID" value="MCC2126323.1"/>
    <property type="molecule type" value="Genomic_DNA"/>
</dbReference>
<dbReference type="RefSeq" id="WP_308459425.1">
    <property type="nucleotide sequence ID" value="NZ_JAJEPS010000007.1"/>
</dbReference>
<evidence type="ECO:0000256" key="6">
    <source>
        <dbReference type="ARBA" id="ARBA00022989"/>
    </source>
</evidence>
<keyword evidence="3 10" id="KW-0328">Glycosyltransferase</keyword>
<feature type="transmembrane region" description="Helical" evidence="8">
    <location>
        <begin position="51"/>
        <end position="71"/>
    </location>
</feature>
<feature type="transmembrane region" description="Helical" evidence="8">
    <location>
        <begin position="428"/>
        <end position="452"/>
    </location>
</feature>
<dbReference type="InterPro" id="IPR038731">
    <property type="entry name" value="RgtA/B/C-like"/>
</dbReference>
<feature type="domain" description="Glycosyltransferase RgtA/B/C/D-like" evidence="9">
    <location>
        <begin position="169"/>
        <end position="305"/>
    </location>
</feature>
<evidence type="ECO:0000313" key="11">
    <source>
        <dbReference type="Proteomes" id="UP001198220"/>
    </source>
</evidence>
<evidence type="ECO:0000256" key="7">
    <source>
        <dbReference type="ARBA" id="ARBA00023136"/>
    </source>
</evidence>
<dbReference type="Proteomes" id="UP001198220">
    <property type="component" value="Unassembled WGS sequence"/>
</dbReference>
<keyword evidence="11" id="KW-1185">Reference proteome</keyword>
<feature type="transmembrane region" description="Helical" evidence="8">
    <location>
        <begin position="483"/>
        <end position="503"/>
    </location>
</feature>
<keyword evidence="2" id="KW-1003">Cell membrane</keyword>
<evidence type="ECO:0000256" key="4">
    <source>
        <dbReference type="ARBA" id="ARBA00022679"/>
    </source>
</evidence>
<protein>
    <submittedName>
        <fullName evidence="10">Glycosyltransferase family 39 protein</fullName>
        <ecNumber evidence="10">2.4.-.-</ecNumber>
    </submittedName>
</protein>
<evidence type="ECO:0000256" key="8">
    <source>
        <dbReference type="SAM" id="Phobius"/>
    </source>
</evidence>
<dbReference type="EC" id="2.4.-.-" evidence="10"/>
<dbReference type="GO" id="GO:0009103">
    <property type="term" value="P:lipopolysaccharide biosynthetic process"/>
    <property type="evidence" value="ECO:0007669"/>
    <property type="project" value="UniProtKB-ARBA"/>
</dbReference>
<proteinExistence type="predicted"/>
<dbReference type="AlphaFoldDB" id="A0AAE3AAA8"/>
<feature type="transmembrane region" description="Helical" evidence="8">
    <location>
        <begin position="167"/>
        <end position="187"/>
    </location>
</feature>
<dbReference type="InterPro" id="IPR050297">
    <property type="entry name" value="LipidA_mod_glycosyltrf_83"/>
</dbReference>
<keyword evidence="6 8" id="KW-1133">Transmembrane helix</keyword>
<feature type="transmembrane region" description="Helical" evidence="8">
    <location>
        <begin position="254"/>
        <end position="281"/>
    </location>
</feature>
<dbReference type="Pfam" id="PF13231">
    <property type="entry name" value="PMT_2"/>
    <property type="match status" value="1"/>
</dbReference>
<evidence type="ECO:0000259" key="9">
    <source>
        <dbReference type="Pfam" id="PF13231"/>
    </source>
</evidence>
<dbReference type="GO" id="GO:0016763">
    <property type="term" value="F:pentosyltransferase activity"/>
    <property type="evidence" value="ECO:0007669"/>
    <property type="project" value="TreeGrafter"/>
</dbReference>
<keyword evidence="4 10" id="KW-0808">Transferase</keyword>
<feature type="transmembrane region" description="Helical" evidence="8">
    <location>
        <begin position="515"/>
        <end position="538"/>
    </location>
</feature>
<dbReference type="PANTHER" id="PTHR33908">
    <property type="entry name" value="MANNOSYLTRANSFERASE YKCB-RELATED"/>
    <property type="match status" value="1"/>
</dbReference>
<name>A0AAE3AAA8_9FIRM</name>
<comment type="caution">
    <text evidence="10">The sequence shown here is derived from an EMBL/GenBank/DDBJ whole genome shotgun (WGS) entry which is preliminary data.</text>
</comment>
<feature type="transmembrane region" description="Helical" evidence="8">
    <location>
        <begin position="216"/>
        <end position="233"/>
    </location>
</feature>
<evidence type="ECO:0000256" key="2">
    <source>
        <dbReference type="ARBA" id="ARBA00022475"/>
    </source>
</evidence>
<dbReference type="PANTHER" id="PTHR33908:SF11">
    <property type="entry name" value="MEMBRANE PROTEIN"/>
    <property type="match status" value="1"/>
</dbReference>
<feature type="transmembrane region" description="Helical" evidence="8">
    <location>
        <begin position="194"/>
        <end position="210"/>
    </location>
</feature>
<evidence type="ECO:0000256" key="5">
    <source>
        <dbReference type="ARBA" id="ARBA00022692"/>
    </source>
</evidence>
<keyword evidence="7 8" id="KW-0472">Membrane</keyword>
<gene>
    <name evidence="10" type="ORF">LKD36_09025</name>
</gene>